<protein>
    <submittedName>
        <fullName evidence="1">Uncharacterized protein</fullName>
    </submittedName>
</protein>
<organism evidence="1">
    <name type="scientific">Myoviridae sp. ct0Tg8</name>
    <dbReference type="NCBI Taxonomy" id="2826598"/>
    <lineage>
        <taxon>Viruses</taxon>
        <taxon>Duplodnaviria</taxon>
        <taxon>Heunggongvirae</taxon>
        <taxon>Uroviricota</taxon>
        <taxon>Caudoviricetes</taxon>
    </lineage>
</organism>
<evidence type="ECO:0000313" key="1">
    <source>
        <dbReference type="EMBL" id="DAD92140.1"/>
    </source>
</evidence>
<proteinExistence type="predicted"/>
<name>A0A8S5NCG5_9CAUD</name>
<sequence length="33" mass="4238">MRKQSHCVEKRQWLTSVHIRLPFQRYRIEEMNH</sequence>
<accession>A0A8S5NCG5</accession>
<reference evidence="1" key="1">
    <citation type="journal article" date="2021" name="Proc. Natl. Acad. Sci. U.S.A.">
        <title>A Catalog of Tens of Thousands of Viruses from Human Metagenomes Reveals Hidden Associations with Chronic Diseases.</title>
        <authorList>
            <person name="Tisza M.J."/>
            <person name="Buck C.B."/>
        </authorList>
    </citation>
    <scope>NUCLEOTIDE SEQUENCE</scope>
    <source>
        <strain evidence="1">Ct0Tg8</strain>
    </source>
</reference>
<dbReference type="EMBL" id="BK015128">
    <property type="protein sequence ID" value="DAD92140.1"/>
    <property type="molecule type" value="Genomic_DNA"/>
</dbReference>